<dbReference type="HAMAP" id="MF_02087">
    <property type="entry name" value="PLP_homeostasis"/>
    <property type="match status" value="1"/>
</dbReference>
<dbReference type="EMBL" id="DXEX01000110">
    <property type="protein sequence ID" value="HIX59025.1"/>
    <property type="molecule type" value="Genomic_DNA"/>
</dbReference>
<dbReference type="Proteomes" id="UP000886817">
    <property type="component" value="Unassembled WGS sequence"/>
</dbReference>
<evidence type="ECO:0000313" key="7">
    <source>
        <dbReference type="Proteomes" id="UP000886817"/>
    </source>
</evidence>
<accession>A0A9D1WH85</accession>
<comment type="cofactor">
    <cofactor evidence="3">
        <name>pyridoxal 5'-phosphate</name>
        <dbReference type="ChEBI" id="CHEBI:597326"/>
    </cofactor>
</comment>
<dbReference type="FunFam" id="3.20.20.10:FF:000018">
    <property type="entry name" value="Pyridoxal phosphate homeostasis protein"/>
    <property type="match status" value="1"/>
</dbReference>
<evidence type="ECO:0000256" key="4">
    <source>
        <dbReference type="RuleBase" id="RU004514"/>
    </source>
</evidence>
<dbReference type="AlphaFoldDB" id="A0A9D1WH85"/>
<dbReference type="GO" id="GO:0030170">
    <property type="term" value="F:pyridoxal phosphate binding"/>
    <property type="evidence" value="ECO:0007669"/>
    <property type="project" value="UniProtKB-UniRule"/>
</dbReference>
<feature type="domain" description="Alanine racemase N-terminal" evidence="5">
    <location>
        <begin position="18"/>
        <end position="226"/>
    </location>
</feature>
<evidence type="ECO:0000256" key="1">
    <source>
        <dbReference type="ARBA" id="ARBA00022898"/>
    </source>
</evidence>
<proteinExistence type="inferred from homology"/>
<dbReference type="PANTHER" id="PTHR10146:SF14">
    <property type="entry name" value="PYRIDOXAL PHOSPHATE HOMEOSTASIS PROTEIN"/>
    <property type="match status" value="1"/>
</dbReference>
<evidence type="ECO:0000259" key="5">
    <source>
        <dbReference type="Pfam" id="PF01168"/>
    </source>
</evidence>
<evidence type="ECO:0000256" key="2">
    <source>
        <dbReference type="HAMAP-Rule" id="MF_02087"/>
    </source>
</evidence>
<keyword evidence="1 2" id="KW-0663">Pyridoxal phosphate</keyword>
<organism evidence="6 7">
    <name type="scientific">Candidatus Blautia gallistercoris</name>
    <dbReference type="NCBI Taxonomy" id="2838490"/>
    <lineage>
        <taxon>Bacteria</taxon>
        <taxon>Bacillati</taxon>
        <taxon>Bacillota</taxon>
        <taxon>Clostridia</taxon>
        <taxon>Lachnospirales</taxon>
        <taxon>Lachnospiraceae</taxon>
        <taxon>Blautia</taxon>
    </lineage>
</organism>
<feature type="modified residue" description="N6-(pyridoxal phosphate)lysine" evidence="2 3">
    <location>
        <position position="34"/>
    </location>
</feature>
<gene>
    <name evidence="6" type="ORF">IAA45_04830</name>
</gene>
<reference evidence="6" key="1">
    <citation type="journal article" date="2021" name="PeerJ">
        <title>Extensive microbial diversity within the chicken gut microbiome revealed by metagenomics and culture.</title>
        <authorList>
            <person name="Gilroy R."/>
            <person name="Ravi A."/>
            <person name="Getino M."/>
            <person name="Pursley I."/>
            <person name="Horton D.L."/>
            <person name="Alikhan N.F."/>
            <person name="Baker D."/>
            <person name="Gharbi K."/>
            <person name="Hall N."/>
            <person name="Watson M."/>
            <person name="Adriaenssens E.M."/>
            <person name="Foster-Nyarko E."/>
            <person name="Jarju S."/>
            <person name="Secka A."/>
            <person name="Antonio M."/>
            <person name="Oren A."/>
            <person name="Chaudhuri R.R."/>
            <person name="La Ragione R."/>
            <person name="Hildebrand F."/>
            <person name="Pallen M.J."/>
        </authorList>
    </citation>
    <scope>NUCLEOTIDE SEQUENCE</scope>
    <source>
        <strain evidence="6">ChiSjej1B19-8411</strain>
    </source>
</reference>
<dbReference type="CDD" id="cd00635">
    <property type="entry name" value="PLPDE_III_YBL036c_like"/>
    <property type="match status" value="1"/>
</dbReference>
<dbReference type="Pfam" id="PF01168">
    <property type="entry name" value="Ala_racemase_N"/>
    <property type="match status" value="1"/>
</dbReference>
<dbReference type="InterPro" id="IPR001608">
    <property type="entry name" value="Ala_racemase_N"/>
</dbReference>
<dbReference type="PROSITE" id="PS01211">
    <property type="entry name" value="UPF0001"/>
    <property type="match status" value="1"/>
</dbReference>
<protein>
    <recommendedName>
        <fullName evidence="2">Pyridoxal phosphate homeostasis protein</fullName>
        <shortName evidence="2">PLP homeostasis protein</shortName>
    </recommendedName>
</protein>
<dbReference type="Gene3D" id="3.20.20.10">
    <property type="entry name" value="Alanine racemase"/>
    <property type="match status" value="1"/>
</dbReference>
<comment type="caution">
    <text evidence="6">The sequence shown here is derived from an EMBL/GenBank/DDBJ whole genome shotgun (WGS) entry which is preliminary data.</text>
</comment>
<dbReference type="PIRSF" id="PIRSF004848">
    <property type="entry name" value="YBL036c_PLPDEIII"/>
    <property type="match status" value="1"/>
</dbReference>
<dbReference type="InterPro" id="IPR011078">
    <property type="entry name" value="PyrdxlP_homeostasis"/>
</dbReference>
<comment type="function">
    <text evidence="2">Pyridoxal 5'-phosphate (PLP)-binding protein, which is involved in PLP homeostasis.</text>
</comment>
<reference evidence="6" key="2">
    <citation type="submission" date="2021-04" db="EMBL/GenBank/DDBJ databases">
        <authorList>
            <person name="Gilroy R."/>
        </authorList>
    </citation>
    <scope>NUCLEOTIDE SEQUENCE</scope>
    <source>
        <strain evidence="6">ChiSjej1B19-8411</strain>
    </source>
</reference>
<evidence type="ECO:0000256" key="3">
    <source>
        <dbReference type="PIRSR" id="PIRSR004848-1"/>
    </source>
</evidence>
<dbReference type="NCBIfam" id="TIGR00044">
    <property type="entry name" value="YggS family pyridoxal phosphate-dependent enzyme"/>
    <property type="match status" value="1"/>
</dbReference>
<dbReference type="InterPro" id="IPR029066">
    <property type="entry name" value="PLP-binding_barrel"/>
</dbReference>
<dbReference type="SUPFAM" id="SSF51419">
    <property type="entry name" value="PLP-binding barrel"/>
    <property type="match status" value="1"/>
</dbReference>
<dbReference type="PANTHER" id="PTHR10146">
    <property type="entry name" value="PROLINE SYNTHETASE CO-TRANSCRIBED BACTERIAL HOMOLOG PROTEIN"/>
    <property type="match status" value="1"/>
</dbReference>
<sequence length="230" mass="25970">MLAEQLHEVERRIQEACVRSHRDPSEVTLIAVSKTKPVEMLREVYDAGSRNFGENKVQELTAKYDQLPSDIRWHMIGHLQRNKVKYIVDKAAMIHSVDSVRLAQTIEQEAAKKQVVVPVLAEVNVAEEESKFGLKVDDVLPFVKEVAVYPHLRLMGLMTIAPYVEDPEENRSVFRRLKELSVDIAAKNIDNVTMSVLSMGMTGDYEVAIEEGATMVRVGTGIFGARDYTR</sequence>
<comment type="similarity">
    <text evidence="2 4">Belongs to the pyridoxal phosphate-binding protein YggS/PROSC family.</text>
</comment>
<name>A0A9D1WH85_9FIRM</name>
<evidence type="ECO:0000313" key="6">
    <source>
        <dbReference type="EMBL" id="HIX59025.1"/>
    </source>
</evidence>